<evidence type="ECO:0000313" key="3">
    <source>
        <dbReference type="Proteomes" id="UP001500002"/>
    </source>
</evidence>
<dbReference type="InterPro" id="IPR004919">
    <property type="entry name" value="GmrSD_N"/>
</dbReference>
<feature type="domain" description="GmrSD restriction endonucleases N-terminal" evidence="1">
    <location>
        <begin position="57"/>
        <end position="268"/>
    </location>
</feature>
<dbReference type="EMBL" id="BAAANJ010000009">
    <property type="protein sequence ID" value="GAA1814490.1"/>
    <property type="molecule type" value="Genomic_DNA"/>
</dbReference>
<accession>A0ABN2M864</accession>
<reference evidence="2 3" key="1">
    <citation type="journal article" date="2019" name="Int. J. Syst. Evol. Microbiol.">
        <title>The Global Catalogue of Microorganisms (GCM) 10K type strain sequencing project: providing services to taxonomists for standard genome sequencing and annotation.</title>
        <authorList>
            <consortium name="The Broad Institute Genomics Platform"/>
            <consortium name="The Broad Institute Genome Sequencing Center for Infectious Disease"/>
            <person name="Wu L."/>
            <person name="Ma J."/>
        </authorList>
    </citation>
    <scope>NUCLEOTIDE SEQUENCE [LARGE SCALE GENOMIC DNA]</scope>
    <source>
        <strain evidence="2 3">JCM 14322</strain>
    </source>
</reference>
<gene>
    <name evidence="2" type="ORF">GCM10009749_24950</name>
</gene>
<dbReference type="Proteomes" id="UP001500002">
    <property type="component" value="Unassembled WGS sequence"/>
</dbReference>
<comment type="caution">
    <text evidence="2">The sequence shown here is derived from an EMBL/GenBank/DDBJ whole genome shotgun (WGS) entry which is preliminary data.</text>
</comment>
<protein>
    <submittedName>
        <fullName evidence="2">DUF262 domain-containing protein</fullName>
    </submittedName>
</protein>
<sequence>MVGLKLRDPPNWGKADTGRRILLEVAMVATGSLQRTNGMDGSTMGAIFRTVAWQVGSLVASVESGSVQLPDLQRPFVWPTAKVRDLFDSMYRGYPVGELMFWDVPAKGEARAIGGAAAVGAAHQIVDGQQRLTSLFAAIKGRPVRDENYRSKEITISFNPFTEKFEVRSPAIAKSASWVEDISTCFTSPLAAHRQFVRRYRTSGLDLADEQDDALADIFVRLHALQTYTFDVVHIQNEVDKRTVADIFVRINSEGVSLKAYDYILTWLSVFWPEGREAIEAFARNSRISPERASEIVGHRVDWTAKNPYINVETGHLVRALVAIGQDRAKLTDAYAALQAKNRVTGVVDSARQESELKLLIDALPTVTNPLHWTEFIRSLQVAGFRSRKGITSTTNIVASYVIFLLGRTRFGVELPQLRVLIARWIFMSQLTSRYTGSGESQLQKDLDRLAELKEAGAAGFKRFVDETIATHLTPDFWTYQMPQWLISSSSALSPQYQCYLAALNVAGADMFMLKMPVSEWMNPGLPAVKGLEGHHLFPRKYQENVLGTTDIKRINQVANFAPTDWDTNIRISDRPPAEYWPELVAERGGDPSWLAQQRYWHALPDQWESLTYDEFLTARRKLIAEVTRDAFEKLGAGTSAAASSLPLSVETAEDEWSLVELVSAGLLQPGHALDPVDPASVIDAVVTEDGTILIDGVHEFDTLDEATHYLGVTNVSGFEYWALEVGEELVPLVELAQSVRRAA</sequence>
<evidence type="ECO:0000313" key="2">
    <source>
        <dbReference type="EMBL" id="GAA1814490.1"/>
    </source>
</evidence>
<evidence type="ECO:0000259" key="1">
    <source>
        <dbReference type="Pfam" id="PF03235"/>
    </source>
</evidence>
<dbReference type="PANTHER" id="PTHR37292">
    <property type="entry name" value="VNG6097C"/>
    <property type="match status" value="1"/>
</dbReference>
<name>A0ABN2M864_9MICO</name>
<proteinExistence type="predicted"/>
<organism evidence="2 3">
    <name type="scientific">Agromyces neolithicus</name>
    <dbReference type="NCBI Taxonomy" id="269420"/>
    <lineage>
        <taxon>Bacteria</taxon>
        <taxon>Bacillati</taxon>
        <taxon>Actinomycetota</taxon>
        <taxon>Actinomycetes</taxon>
        <taxon>Micrococcales</taxon>
        <taxon>Microbacteriaceae</taxon>
        <taxon>Agromyces</taxon>
    </lineage>
</organism>
<keyword evidence="3" id="KW-1185">Reference proteome</keyword>
<dbReference type="Pfam" id="PF03235">
    <property type="entry name" value="GmrSD_N"/>
    <property type="match status" value="1"/>
</dbReference>
<dbReference type="PANTHER" id="PTHR37292:SF2">
    <property type="entry name" value="DUF262 DOMAIN-CONTAINING PROTEIN"/>
    <property type="match status" value="1"/>
</dbReference>